<name>A0A193LBI7_9GAMM</name>
<dbReference type="OrthoDB" id="9814774at2"/>
<sequence>MKNSKFGKLIRKINLYPPFLGMGIKVRSSNNDFTRFEVELRARWYNRNLFGTHFGGSLYAMSDPFFVFIVTMNLGNGYIVWDKSAAIDFLKPAKGTITGIFEVSVERLQEIRAEVDQLGKSTYHFEADLIDENGRTVARVSKEVYVRSKAHSSHKSTALPA</sequence>
<evidence type="ECO:0000313" key="2">
    <source>
        <dbReference type="Proteomes" id="UP000092695"/>
    </source>
</evidence>
<protein>
    <submittedName>
        <fullName evidence="1">Tetrameric acyl-CoA thioesterase</fullName>
    </submittedName>
</protein>
<dbReference type="InterPro" id="IPR027961">
    <property type="entry name" value="DUF4442"/>
</dbReference>
<dbReference type="RefSeq" id="WP_068611694.1">
    <property type="nucleotide sequence ID" value="NZ_CP016268.1"/>
</dbReference>
<reference evidence="1 2" key="1">
    <citation type="submission" date="2016-06" db="EMBL/GenBank/DDBJ databases">
        <title>Complete genome sequence of a deep-branching marine Gamma Proteobacterium Woeseia oceani type strain XK5.</title>
        <authorList>
            <person name="Mu D."/>
            <person name="Du Z."/>
        </authorList>
    </citation>
    <scope>NUCLEOTIDE SEQUENCE [LARGE SCALE GENOMIC DNA]</scope>
    <source>
        <strain evidence="1 2">XK5</strain>
    </source>
</reference>
<evidence type="ECO:0000313" key="1">
    <source>
        <dbReference type="EMBL" id="ANO49862.1"/>
    </source>
</evidence>
<dbReference type="CDD" id="cd03443">
    <property type="entry name" value="PaaI_thioesterase"/>
    <property type="match status" value="1"/>
</dbReference>
<accession>A0A193LBI7</accession>
<dbReference type="KEGG" id="woc:BA177_00320"/>
<dbReference type="EMBL" id="CP016268">
    <property type="protein sequence ID" value="ANO49862.1"/>
    <property type="molecule type" value="Genomic_DNA"/>
</dbReference>
<dbReference type="SUPFAM" id="SSF54637">
    <property type="entry name" value="Thioesterase/thiol ester dehydrase-isomerase"/>
    <property type="match status" value="1"/>
</dbReference>
<dbReference type="AlphaFoldDB" id="A0A193LBI7"/>
<dbReference type="Proteomes" id="UP000092695">
    <property type="component" value="Chromosome"/>
</dbReference>
<proteinExistence type="predicted"/>
<gene>
    <name evidence="1" type="ORF">BA177_00320</name>
</gene>
<dbReference type="STRING" id="1548547.BA177_00320"/>
<dbReference type="Gene3D" id="3.10.129.10">
    <property type="entry name" value="Hotdog Thioesterase"/>
    <property type="match status" value="1"/>
</dbReference>
<dbReference type="InterPro" id="IPR029069">
    <property type="entry name" value="HotDog_dom_sf"/>
</dbReference>
<organism evidence="1 2">
    <name type="scientific">Woeseia oceani</name>
    <dbReference type="NCBI Taxonomy" id="1548547"/>
    <lineage>
        <taxon>Bacteria</taxon>
        <taxon>Pseudomonadati</taxon>
        <taxon>Pseudomonadota</taxon>
        <taxon>Gammaproteobacteria</taxon>
        <taxon>Woeseiales</taxon>
        <taxon>Woeseiaceae</taxon>
        <taxon>Woeseia</taxon>
    </lineage>
</organism>
<dbReference type="Pfam" id="PF14539">
    <property type="entry name" value="DUF4442"/>
    <property type="match status" value="1"/>
</dbReference>
<keyword evidence="2" id="KW-1185">Reference proteome</keyword>